<dbReference type="EMBL" id="KQ242118">
    <property type="protein sequence ID" value="KNC80701.1"/>
    <property type="molecule type" value="Genomic_DNA"/>
</dbReference>
<dbReference type="GeneID" id="25907454"/>
<name>A0A0L0FVW6_9EUKA</name>
<dbReference type="RefSeq" id="XP_014154603.1">
    <property type="nucleotide sequence ID" value="XM_014299128.1"/>
</dbReference>
<organism evidence="1 2">
    <name type="scientific">Sphaeroforma arctica JP610</name>
    <dbReference type="NCBI Taxonomy" id="667725"/>
    <lineage>
        <taxon>Eukaryota</taxon>
        <taxon>Ichthyosporea</taxon>
        <taxon>Ichthyophonida</taxon>
        <taxon>Sphaeroforma</taxon>
    </lineage>
</organism>
<reference evidence="1 2" key="1">
    <citation type="submission" date="2011-02" db="EMBL/GenBank/DDBJ databases">
        <title>The Genome Sequence of Sphaeroforma arctica JP610.</title>
        <authorList>
            <consortium name="The Broad Institute Genome Sequencing Platform"/>
            <person name="Russ C."/>
            <person name="Cuomo C."/>
            <person name="Young S.K."/>
            <person name="Zeng Q."/>
            <person name="Gargeya S."/>
            <person name="Alvarado L."/>
            <person name="Berlin A."/>
            <person name="Chapman S.B."/>
            <person name="Chen Z."/>
            <person name="Freedman E."/>
            <person name="Gellesch M."/>
            <person name="Goldberg J."/>
            <person name="Griggs A."/>
            <person name="Gujja S."/>
            <person name="Heilman E."/>
            <person name="Heiman D."/>
            <person name="Howarth C."/>
            <person name="Mehta T."/>
            <person name="Neiman D."/>
            <person name="Pearson M."/>
            <person name="Roberts A."/>
            <person name="Saif S."/>
            <person name="Shea T."/>
            <person name="Shenoy N."/>
            <person name="Sisk P."/>
            <person name="Stolte C."/>
            <person name="Sykes S."/>
            <person name="White J."/>
            <person name="Yandava C."/>
            <person name="Burger G."/>
            <person name="Gray M.W."/>
            <person name="Holland P.W.H."/>
            <person name="King N."/>
            <person name="Lang F.B.F."/>
            <person name="Roger A.J."/>
            <person name="Ruiz-Trillo I."/>
            <person name="Haas B."/>
            <person name="Nusbaum C."/>
            <person name="Birren B."/>
        </authorList>
    </citation>
    <scope>NUCLEOTIDE SEQUENCE [LARGE SCALE GENOMIC DNA]</scope>
    <source>
        <strain evidence="1 2">JP610</strain>
    </source>
</reference>
<sequence>MMLSVHPINHQTTLRGMMTCSVNTMHLYKYLSVATCSALVYRHRTKFADIAGQILQTDRSILEILMPYGQFLCLQQAITPECTRNPYYGSLRNGAIPASVLLAMTLRMLAGGQVPDMCLIFKVSRGGSASEYMEHSIVTVFCQHRHELTQHISSIVDSLGPSFKREFTDHFFPSIFPEPLQQL</sequence>
<evidence type="ECO:0000313" key="1">
    <source>
        <dbReference type="EMBL" id="KNC80701.1"/>
    </source>
</evidence>
<evidence type="ECO:0000313" key="2">
    <source>
        <dbReference type="Proteomes" id="UP000054560"/>
    </source>
</evidence>
<proteinExistence type="predicted"/>
<dbReference type="Proteomes" id="UP000054560">
    <property type="component" value="Unassembled WGS sequence"/>
</dbReference>
<accession>A0A0L0FVW6</accession>
<gene>
    <name evidence="1" type="ORF">SARC_06950</name>
</gene>
<protein>
    <submittedName>
        <fullName evidence="1">Uncharacterized protein</fullName>
    </submittedName>
</protein>
<keyword evidence="2" id="KW-1185">Reference proteome</keyword>
<dbReference type="AlphaFoldDB" id="A0A0L0FVW6"/>